<evidence type="ECO:0000256" key="2">
    <source>
        <dbReference type="SAM" id="Phobius"/>
    </source>
</evidence>
<dbReference type="EMBL" id="JAKNSF020000044">
    <property type="protein sequence ID" value="KAK7726187.1"/>
    <property type="molecule type" value="Genomic_DNA"/>
</dbReference>
<evidence type="ECO:0000313" key="3">
    <source>
        <dbReference type="EMBL" id="KAK7726187.1"/>
    </source>
</evidence>
<organism evidence="3 4">
    <name type="scientific">Diaporthe eres</name>
    <name type="common">Phomopsis oblonga</name>
    <dbReference type="NCBI Taxonomy" id="83184"/>
    <lineage>
        <taxon>Eukaryota</taxon>
        <taxon>Fungi</taxon>
        <taxon>Dikarya</taxon>
        <taxon>Ascomycota</taxon>
        <taxon>Pezizomycotina</taxon>
        <taxon>Sordariomycetes</taxon>
        <taxon>Sordariomycetidae</taxon>
        <taxon>Diaporthales</taxon>
        <taxon>Diaporthaceae</taxon>
        <taxon>Diaporthe</taxon>
        <taxon>Diaporthe eres species complex</taxon>
    </lineage>
</organism>
<accession>A0ABR1P4G9</accession>
<feature type="compositionally biased region" description="Polar residues" evidence="1">
    <location>
        <begin position="43"/>
        <end position="53"/>
    </location>
</feature>
<evidence type="ECO:0000256" key="1">
    <source>
        <dbReference type="SAM" id="MobiDB-lite"/>
    </source>
</evidence>
<reference evidence="3 4" key="1">
    <citation type="submission" date="2024-02" db="EMBL/GenBank/DDBJ databases">
        <title>De novo assembly and annotation of 12 fungi associated with fruit tree decline syndrome in Ontario, Canada.</title>
        <authorList>
            <person name="Sulman M."/>
            <person name="Ellouze W."/>
            <person name="Ilyukhin E."/>
        </authorList>
    </citation>
    <scope>NUCLEOTIDE SEQUENCE [LARGE SCALE GENOMIC DNA]</scope>
    <source>
        <strain evidence="3 4">M169</strain>
    </source>
</reference>
<feature type="transmembrane region" description="Helical" evidence="2">
    <location>
        <begin position="196"/>
        <end position="213"/>
    </location>
</feature>
<comment type="caution">
    <text evidence="3">The sequence shown here is derived from an EMBL/GenBank/DDBJ whole genome shotgun (WGS) entry which is preliminary data.</text>
</comment>
<keyword evidence="2" id="KW-1133">Transmembrane helix</keyword>
<feature type="region of interest" description="Disordered" evidence="1">
    <location>
        <begin position="1"/>
        <end position="63"/>
    </location>
</feature>
<evidence type="ECO:0000313" key="4">
    <source>
        <dbReference type="Proteomes" id="UP001430848"/>
    </source>
</evidence>
<dbReference type="Proteomes" id="UP001430848">
    <property type="component" value="Unassembled WGS sequence"/>
</dbReference>
<gene>
    <name evidence="3" type="ORF">SLS63_007701</name>
</gene>
<proteinExistence type="predicted"/>
<protein>
    <submittedName>
        <fullName evidence="3">Uncharacterized protein</fullName>
    </submittedName>
</protein>
<feature type="transmembrane region" description="Helical" evidence="2">
    <location>
        <begin position="144"/>
        <end position="161"/>
    </location>
</feature>
<name>A0ABR1P4G9_DIAER</name>
<keyword evidence="2" id="KW-0812">Transmembrane</keyword>
<keyword evidence="4" id="KW-1185">Reference proteome</keyword>
<keyword evidence="2" id="KW-0472">Membrane</keyword>
<sequence length="260" mass="28746">MATGSSPATVIRYDQPPGANTSAPSNFPGYPPPGPSMSGALPGNSSWQPTKISDTGPPGQPYSRPVRVYSPQEIPTNIKTARLSVEHGLKELISLQQRRPQLEGVAFLDQFRLQSAHVLGDLNALRGEVSDIISAAERHRWRKWLLGGLAAVLVPAVRAIWKRPQHDSESSNSTEYAFQKSKSLIARILSAVRSSFGGLASVTFFVFAVLYVFQNEVSLRVAKTVSKRLKRLHAKVERGDQEITQADLKLLRGWRWRILL</sequence>